<organism evidence="1">
    <name type="scientific">marine metagenome</name>
    <dbReference type="NCBI Taxonomy" id="408172"/>
    <lineage>
        <taxon>unclassified sequences</taxon>
        <taxon>metagenomes</taxon>
        <taxon>ecological metagenomes</taxon>
    </lineage>
</organism>
<reference evidence="1" key="1">
    <citation type="submission" date="2018-05" db="EMBL/GenBank/DDBJ databases">
        <authorList>
            <person name="Lanie J.A."/>
            <person name="Ng W.-L."/>
            <person name="Kazmierczak K.M."/>
            <person name="Andrzejewski T.M."/>
            <person name="Davidsen T.M."/>
            <person name="Wayne K.J."/>
            <person name="Tettelin H."/>
            <person name="Glass J.I."/>
            <person name="Rusch D."/>
            <person name="Podicherti R."/>
            <person name="Tsui H.-C.T."/>
            <person name="Winkler M.E."/>
        </authorList>
    </citation>
    <scope>NUCLEOTIDE SEQUENCE</scope>
</reference>
<evidence type="ECO:0008006" key="2">
    <source>
        <dbReference type="Google" id="ProtNLM"/>
    </source>
</evidence>
<protein>
    <recommendedName>
        <fullName evidence="2">SnoaL-like domain-containing protein</fullName>
    </recommendedName>
</protein>
<accession>A0A381SNX3</accession>
<sequence length="320" mass="35777">MKLNNNLALLITVALIVAAALCLGPVQLDNVASAGKFTGNNEELKGNAYVLGSDDAMNLVLESVAAYNAKDSDKELSYYSDDFKTEARVNGTRQWHESMETLSMRPWAMIPVRLQGDDKTLVLSWSVEDRVWKNGSKETVDLMEVFAINDSDGKISSFSQWHSHRWDGSTDHGLPVGGKFFGRTESEYSGRPLVFSNRGEVQVLEQFFADYNNMDGEAVAGYFADEWTFRAATGGTSQRTSEDMKSVFDSLESVQWTPFSMTPLKIYDTDPESGVTVYSTEKRVMKDGTVWEKDLVELFFFDLEGKISGVEQYAREISGE</sequence>
<evidence type="ECO:0000313" key="1">
    <source>
        <dbReference type="EMBL" id="SVA05041.1"/>
    </source>
</evidence>
<dbReference type="InterPro" id="IPR032710">
    <property type="entry name" value="NTF2-like_dom_sf"/>
</dbReference>
<gene>
    <name evidence="1" type="ORF">METZ01_LOCUS57895</name>
</gene>
<dbReference type="EMBL" id="UINC01003292">
    <property type="protein sequence ID" value="SVA05041.1"/>
    <property type="molecule type" value="Genomic_DNA"/>
</dbReference>
<name>A0A381SNX3_9ZZZZ</name>
<dbReference type="Gene3D" id="3.10.450.50">
    <property type="match status" value="2"/>
</dbReference>
<proteinExistence type="predicted"/>
<dbReference type="SUPFAM" id="SSF54427">
    <property type="entry name" value="NTF2-like"/>
    <property type="match status" value="2"/>
</dbReference>
<dbReference type="AlphaFoldDB" id="A0A381SNX3"/>